<evidence type="ECO:0000313" key="7">
    <source>
        <dbReference type="EMBL" id="OAK72212.1"/>
    </source>
</evidence>
<name>A0A177ZWE6_9BACI</name>
<dbReference type="GO" id="GO:0005737">
    <property type="term" value="C:cytoplasm"/>
    <property type="evidence" value="ECO:0007669"/>
    <property type="project" value="TreeGrafter"/>
</dbReference>
<dbReference type="FunFam" id="2.102.10.10:FF:000014">
    <property type="entry name" value="Oxidoreductase, FAD dependent"/>
    <property type="match status" value="1"/>
</dbReference>
<dbReference type="EMBL" id="LDJR01000041">
    <property type="protein sequence ID" value="OAK72212.1"/>
    <property type="molecule type" value="Genomic_DNA"/>
</dbReference>
<keyword evidence="2" id="KW-0479">Metal-binding</keyword>
<evidence type="ECO:0000256" key="2">
    <source>
        <dbReference type="ARBA" id="ARBA00022723"/>
    </source>
</evidence>
<dbReference type="AlphaFoldDB" id="A0A177ZWE6"/>
<accession>A0A177ZWE6</accession>
<dbReference type="InterPro" id="IPR005805">
    <property type="entry name" value="Rieske_Fe-S_prot_C"/>
</dbReference>
<dbReference type="Pfam" id="PF01266">
    <property type="entry name" value="DAO"/>
    <property type="match status" value="1"/>
</dbReference>
<dbReference type="Pfam" id="PF00355">
    <property type="entry name" value="Rieske"/>
    <property type="match status" value="1"/>
</dbReference>
<dbReference type="InterPro" id="IPR038010">
    <property type="entry name" value="YhfW_C"/>
</dbReference>
<evidence type="ECO:0000256" key="1">
    <source>
        <dbReference type="ARBA" id="ARBA00022714"/>
    </source>
</evidence>
<dbReference type="GO" id="GO:0051537">
    <property type="term" value="F:2 iron, 2 sulfur cluster binding"/>
    <property type="evidence" value="ECO:0007669"/>
    <property type="project" value="UniProtKB-KW"/>
</dbReference>
<keyword evidence="3" id="KW-0408">Iron</keyword>
<protein>
    <submittedName>
        <fullName evidence="7">(2Fe-2S)-binding protein</fullName>
    </submittedName>
</protein>
<keyword evidence="4" id="KW-0411">Iron-sulfur</keyword>
<evidence type="ECO:0000256" key="5">
    <source>
        <dbReference type="ARBA" id="ARBA00023157"/>
    </source>
</evidence>
<evidence type="ECO:0000256" key="3">
    <source>
        <dbReference type="ARBA" id="ARBA00023004"/>
    </source>
</evidence>
<dbReference type="Gene3D" id="2.102.10.10">
    <property type="entry name" value="Rieske [2Fe-2S] iron-sulphur domain"/>
    <property type="match status" value="1"/>
</dbReference>
<keyword evidence="1" id="KW-0001">2Fe-2S</keyword>
<dbReference type="InterPro" id="IPR036922">
    <property type="entry name" value="Rieske_2Fe-2S_sf"/>
</dbReference>
<proteinExistence type="predicted"/>
<dbReference type="GO" id="GO:0016705">
    <property type="term" value="F:oxidoreductase activity, acting on paired donors, with incorporation or reduction of molecular oxygen"/>
    <property type="evidence" value="ECO:0007669"/>
    <property type="project" value="UniProtKB-ARBA"/>
</dbReference>
<reference evidence="7 8" key="1">
    <citation type="submission" date="2015-05" db="EMBL/GenBank/DDBJ databases">
        <title>Comparison of genome.</title>
        <authorList>
            <person name="Zheng Z."/>
            <person name="Sun M."/>
        </authorList>
    </citation>
    <scope>NUCLEOTIDE SEQUENCE [LARGE SCALE GENOMIC DNA]</scope>
    <source>
        <strain evidence="7 8">G25-74</strain>
    </source>
</reference>
<keyword evidence="8" id="KW-1185">Reference proteome</keyword>
<evidence type="ECO:0000313" key="8">
    <source>
        <dbReference type="Proteomes" id="UP000077881"/>
    </source>
</evidence>
<dbReference type="InterPro" id="IPR006076">
    <property type="entry name" value="FAD-dep_OxRdtase"/>
</dbReference>
<dbReference type="CDD" id="cd03477">
    <property type="entry name" value="Rieske_YhfW_C"/>
    <property type="match status" value="1"/>
</dbReference>
<dbReference type="PATRIC" id="fig|217031.6.peg.1960"/>
<sequence length="518" mass="58197">MKQSHNSDRTSPASPESWWIHSTKVHKFPSLEDDLKVEVAIIGGGITGITTAFKLAKEGLQVALLEADSLFKGTTGHTTAKVTSQHGLIYNELIQHFGENKARLYYQANQNAKKQIEKWIKEYNIECEFQKTDAYIYTNTESYIGEIKKEAEAYQKLGIEGRLIDRLSIDLPHKSAIVMKNQGHFHPLHYLVKMVEQLENLGVQIYENSVATQMEEGSPPTIRFKNGKRVEADYVVSASHFPFHDNRGYFSRLYPERSYVIAGKPLKPVTIGMYINAEQPTRSIRPVTIDGEQMLLIGGDGHKAGQGGNEIDHYKALEKFALEEFGIEKIDYRWSTQDLVTPDKLPYIGELSAGSRVFVATGYRKWGMTNSHVAAQLISDLIIEKDNPYKELFAPARFKANPSVKKFIKENLNVASHLITGKLEVPDKELKDIKAGEGAAISIKGKRAGAYKTEEGQLFIIDTTCTHMGCEVNWNSGDKTWDCPCHGSRFTYTGEVLEGPAERPLKLLDDDQIDYTTS</sequence>
<dbReference type="PANTHER" id="PTHR13847">
    <property type="entry name" value="SARCOSINE DEHYDROGENASE-RELATED"/>
    <property type="match status" value="1"/>
</dbReference>
<dbReference type="GO" id="GO:0046872">
    <property type="term" value="F:metal ion binding"/>
    <property type="evidence" value="ECO:0007669"/>
    <property type="project" value="UniProtKB-KW"/>
</dbReference>
<gene>
    <name evidence="7" type="ORF">ABB05_09250</name>
</gene>
<dbReference type="PROSITE" id="PS51296">
    <property type="entry name" value="RIESKE"/>
    <property type="match status" value="1"/>
</dbReference>
<dbReference type="GO" id="GO:0004497">
    <property type="term" value="F:monooxygenase activity"/>
    <property type="evidence" value="ECO:0007669"/>
    <property type="project" value="UniProtKB-ARBA"/>
</dbReference>
<dbReference type="InterPro" id="IPR017941">
    <property type="entry name" value="Rieske_2Fe-2S"/>
</dbReference>
<evidence type="ECO:0000259" key="6">
    <source>
        <dbReference type="PROSITE" id="PS51296"/>
    </source>
</evidence>
<dbReference type="InterPro" id="IPR036188">
    <property type="entry name" value="FAD/NAD-bd_sf"/>
</dbReference>
<dbReference type="PRINTS" id="PR00162">
    <property type="entry name" value="RIESKE"/>
</dbReference>
<dbReference type="PANTHER" id="PTHR13847:SF274">
    <property type="entry name" value="RIESKE 2FE-2S IRON-SULFUR PROTEIN YHFW-RELATED"/>
    <property type="match status" value="1"/>
</dbReference>
<dbReference type="GO" id="GO:0016020">
    <property type="term" value="C:membrane"/>
    <property type="evidence" value="ECO:0007669"/>
    <property type="project" value="InterPro"/>
</dbReference>
<evidence type="ECO:0000256" key="4">
    <source>
        <dbReference type="ARBA" id="ARBA00023014"/>
    </source>
</evidence>
<dbReference type="SUPFAM" id="SSF51971">
    <property type="entry name" value="Nucleotide-binding domain"/>
    <property type="match status" value="1"/>
</dbReference>
<dbReference type="STRING" id="217031.ABB05_09250"/>
<dbReference type="Gene3D" id="3.30.9.10">
    <property type="entry name" value="D-Amino Acid Oxidase, subunit A, domain 2"/>
    <property type="match status" value="1"/>
</dbReference>
<dbReference type="RefSeq" id="WP_064468004.1">
    <property type="nucleotide sequence ID" value="NZ_LDJR01000041.1"/>
</dbReference>
<feature type="domain" description="Rieske" evidence="6">
    <location>
        <begin position="425"/>
        <end position="518"/>
    </location>
</feature>
<dbReference type="SUPFAM" id="SSF50022">
    <property type="entry name" value="ISP domain"/>
    <property type="match status" value="1"/>
</dbReference>
<dbReference type="Proteomes" id="UP000077881">
    <property type="component" value="Unassembled WGS sequence"/>
</dbReference>
<organism evidence="7 8">
    <name type="scientific">Lederbergia galactosidilytica</name>
    <dbReference type="NCBI Taxonomy" id="217031"/>
    <lineage>
        <taxon>Bacteria</taxon>
        <taxon>Bacillati</taxon>
        <taxon>Bacillota</taxon>
        <taxon>Bacilli</taxon>
        <taxon>Bacillales</taxon>
        <taxon>Bacillaceae</taxon>
        <taxon>Lederbergia</taxon>
    </lineage>
</organism>
<comment type="caution">
    <text evidence="7">The sequence shown here is derived from an EMBL/GenBank/DDBJ whole genome shotgun (WGS) entry which is preliminary data.</text>
</comment>
<dbReference type="OrthoDB" id="9767869at2"/>
<keyword evidence="5" id="KW-1015">Disulfide bond</keyword>
<dbReference type="Gene3D" id="3.50.50.60">
    <property type="entry name" value="FAD/NAD(P)-binding domain"/>
    <property type="match status" value="1"/>
</dbReference>